<dbReference type="GO" id="GO:0006364">
    <property type="term" value="P:rRNA processing"/>
    <property type="evidence" value="ECO:0007669"/>
    <property type="project" value="UniProtKB-UniRule"/>
</dbReference>
<name>A0A495AC54_9BACI</name>
<dbReference type="AlphaFoldDB" id="A0A495AC54"/>
<evidence type="ECO:0000256" key="1">
    <source>
        <dbReference type="ARBA" id="ARBA00022490"/>
    </source>
</evidence>
<comment type="subunit">
    <text evidence="5">Binds ribosomal protein uS19.</text>
</comment>
<evidence type="ECO:0000256" key="3">
    <source>
        <dbReference type="ARBA" id="ARBA00022552"/>
    </source>
</evidence>
<feature type="domain" description="RimM N-terminal" evidence="6">
    <location>
        <begin position="8"/>
        <end position="90"/>
    </location>
</feature>
<dbReference type="InterPro" id="IPR009000">
    <property type="entry name" value="Transl_B-barrel_sf"/>
</dbReference>
<dbReference type="Gene3D" id="2.30.30.240">
    <property type="entry name" value="PRC-barrel domain"/>
    <property type="match status" value="1"/>
</dbReference>
<evidence type="ECO:0000259" key="7">
    <source>
        <dbReference type="Pfam" id="PF05239"/>
    </source>
</evidence>
<comment type="domain">
    <text evidence="5">The PRC barrel domain binds ribosomal protein uS19.</text>
</comment>
<evidence type="ECO:0000256" key="4">
    <source>
        <dbReference type="ARBA" id="ARBA00023186"/>
    </source>
</evidence>
<dbReference type="Gene3D" id="2.40.30.60">
    <property type="entry name" value="RimM"/>
    <property type="match status" value="1"/>
</dbReference>
<protein>
    <recommendedName>
        <fullName evidence="5">Ribosome maturation factor RimM</fullName>
    </recommendedName>
</protein>
<keyword evidence="1 5" id="KW-0963">Cytoplasm</keyword>
<evidence type="ECO:0000256" key="2">
    <source>
        <dbReference type="ARBA" id="ARBA00022517"/>
    </source>
</evidence>
<dbReference type="Pfam" id="PF05239">
    <property type="entry name" value="PRC"/>
    <property type="match status" value="1"/>
</dbReference>
<keyword evidence="4 5" id="KW-0143">Chaperone</keyword>
<keyword evidence="3 5" id="KW-0698">rRNA processing</keyword>
<dbReference type="NCBIfam" id="TIGR02273">
    <property type="entry name" value="16S_RimM"/>
    <property type="match status" value="1"/>
</dbReference>
<comment type="subcellular location">
    <subcellularLocation>
        <location evidence="5">Cytoplasm</location>
    </subcellularLocation>
</comment>
<gene>
    <name evidence="5 8" type="primary">rimM</name>
    <name evidence="8" type="ORF">D8M06_01260</name>
</gene>
<dbReference type="PANTHER" id="PTHR33692">
    <property type="entry name" value="RIBOSOME MATURATION FACTOR RIMM"/>
    <property type="match status" value="1"/>
</dbReference>
<dbReference type="SUPFAM" id="SSF50346">
    <property type="entry name" value="PRC-barrel domain"/>
    <property type="match status" value="1"/>
</dbReference>
<dbReference type="GO" id="GO:0043022">
    <property type="term" value="F:ribosome binding"/>
    <property type="evidence" value="ECO:0007669"/>
    <property type="project" value="InterPro"/>
</dbReference>
<evidence type="ECO:0000259" key="6">
    <source>
        <dbReference type="Pfam" id="PF01782"/>
    </source>
</evidence>
<dbReference type="InterPro" id="IPR027275">
    <property type="entry name" value="PRC-brl_dom"/>
</dbReference>
<proteinExistence type="inferred from homology"/>
<evidence type="ECO:0000313" key="9">
    <source>
        <dbReference type="Proteomes" id="UP000269301"/>
    </source>
</evidence>
<accession>A0A495AC54</accession>
<organism evidence="8 9">
    <name type="scientific">Oceanobacillus halophilus</name>
    <dbReference type="NCBI Taxonomy" id="930130"/>
    <lineage>
        <taxon>Bacteria</taxon>
        <taxon>Bacillati</taxon>
        <taxon>Bacillota</taxon>
        <taxon>Bacilli</taxon>
        <taxon>Bacillales</taxon>
        <taxon>Bacillaceae</taxon>
        <taxon>Oceanobacillus</taxon>
    </lineage>
</organism>
<dbReference type="GO" id="GO:0042274">
    <property type="term" value="P:ribosomal small subunit biogenesis"/>
    <property type="evidence" value="ECO:0007669"/>
    <property type="project" value="UniProtKB-UniRule"/>
</dbReference>
<evidence type="ECO:0000256" key="5">
    <source>
        <dbReference type="HAMAP-Rule" id="MF_00014"/>
    </source>
</evidence>
<dbReference type="InterPro" id="IPR002676">
    <property type="entry name" value="RimM_N"/>
</dbReference>
<dbReference type="InterPro" id="IPR036976">
    <property type="entry name" value="RimM_N_sf"/>
</dbReference>
<reference evidence="8 9" key="1">
    <citation type="journal article" date="2016" name="Int. J. Syst. Evol. Microbiol.">
        <title>Oceanobacillus halophilus sp. nov., a novel moderately halophilic bacterium from a hypersaline lake.</title>
        <authorList>
            <person name="Amoozegar M.A."/>
            <person name="Bagheri M."/>
            <person name="Makhdoumi A."/>
            <person name="Nikou M.M."/>
            <person name="Fazeli S.A.S."/>
            <person name="Schumann P."/>
            <person name="Sproer C."/>
            <person name="Sanchez-Porro C."/>
            <person name="Ventosa A."/>
        </authorList>
    </citation>
    <scope>NUCLEOTIDE SEQUENCE [LARGE SCALE GENOMIC DNA]</scope>
    <source>
        <strain evidence="8 9">DSM 23996</strain>
    </source>
</reference>
<dbReference type="RefSeq" id="WP_121202543.1">
    <property type="nucleotide sequence ID" value="NZ_RBZP01000001.1"/>
</dbReference>
<dbReference type="GO" id="GO:0005840">
    <property type="term" value="C:ribosome"/>
    <property type="evidence" value="ECO:0007669"/>
    <property type="project" value="InterPro"/>
</dbReference>
<dbReference type="OrthoDB" id="9810331at2"/>
<comment type="caution">
    <text evidence="8">The sequence shown here is derived from an EMBL/GenBank/DDBJ whole genome shotgun (WGS) entry which is preliminary data.</text>
</comment>
<keyword evidence="2 5" id="KW-0690">Ribosome biogenesis</keyword>
<evidence type="ECO:0000313" key="8">
    <source>
        <dbReference type="EMBL" id="RKQ37462.1"/>
    </source>
</evidence>
<dbReference type="HAMAP" id="MF_00014">
    <property type="entry name" value="Ribosome_mat_RimM"/>
    <property type="match status" value="1"/>
</dbReference>
<dbReference type="EMBL" id="RBZP01000001">
    <property type="protein sequence ID" value="RKQ37462.1"/>
    <property type="molecule type" value="Genomic_DNA"/>
</dbReference>
<sequence>MNQELFNIGKVINTHGIRGEVKVLRISDFEDRFQPGKKVCLVKDNGENIQLVIEGHRVHKGYDLLQFEGYNNINDVEDFKGHNLKISKDQLTELEENEFYYYEIIGCEVFTIDKQNIGEVKEILSPGANDVWVVKQKKGRDILIPYIKDVVKEVDIDNKKIIIEPMEGLFE</sequence>
<comment type="similarity">
    <text evidence="5">Belongs to the RimM family.</text>
</comment>
<dbReference type="GO" id="GO:0005737">
    <property type="term" value="C:cytoplasm"/>
    <property type="evidence" value="ECO:0007669"/>
    <property type="project" value="UniProtKB-SubCell"/>
</dbReference>
<dbReference type="Pfam" id="PF01782">
    <property type="entry name" value="RimM"/>
    <property type="match status" value="1"/>
</dbReference>
<keyword evidence="9" id="KW-1185">Reference proteome</keyword>
<feature type="domain" description="PRC-barrel" evidence="7">
    <location>
        <begin position="96"/>
        <end position="169"/>
    </location>
</feature>
<dbReference type="InterPro" id="IPR011033">
    <property type="entry name" value="PRC_barrel-like_sf"/>
</dbReference>
<dbReference type="InterPro" id="IPR011961">
    <property type="entry name" value="RimM"/>
</dbReference>
<dbReference type="SUPFAM" id="SSF50447">
    <property type="entry name" value="Translation proteins"/>
    <property type="match status" value="1"/>
</dbReference>
<dbReference type="PANTHER" id="PTHR33692:SF1">
    <property type="entry name" value="RIBOSOME MATURATION FACTOR RIMM"/>
    <property type="match status" value="1"/>
</dbReference>
<dbReference type="Proteomes" id="UP000269301">
    <property type="component" value="Unassembled WGS sequence"/>
</dbReference>
<comment type="function">
    <text evidence="5">An accessory protein needed during the final step in the assembly of 30S ribosomal subunit, possibly for assembly of the head region. Essential for efficient processing of 16S rRNA. May be needed both before and after RbfA during the maturation of 16S rRNA. It has affinity for free ribosomal 30S subunits but not for 70S ribosomes.</text>
</comment>